<dbReference type="EMBL" id="CAJHJT010000001">
    <property type="protein sequence ID" value="CAD6991499.1"/>
    <property type="molecule type" value="Genomic_DNA"/>
</dbReference>
<accession>A0A811TXN2</accession>
<dbReference type="AlphaFoldDB" id="A0A811TXN2"/>
<name>A0A811TXN2_CERCA</name>
<gene>
    <name evidence="1" type="ORF">CCAP1982_LOCUS423</name>
</gene>
<reference evidence="1" key="1">
    <citation type="submission" date="2020-11" db="EMBL/GenBank/DDBJ databases">
        <authorList>
            <person name="Whitehead M."/>
        </authorList>
    </citation>
    <scope>NUCLEOTIDE SEQUENCE</scope>
    <source>
        <strain evidence="1">EGII</strain>
    </source>
</reference>
<sequence>MTPENRPKSKCTKARMIFMIGVIIDITYREPPRNTLLALVRQRCSMNSDNIYKIISRVDENPSKLKAFNSTGERAQFRPGYCSRLNSYLSRLDHLYTCPHKPTHLKRAGPATLD</sequence>
<proteinExistence type="predicted"/>
<dbReference type="Proteomes" id="UP000606786">
    <property type="component" value="Unassembled WGS sequence"/>
</dbReference>
<evidence type="ECO:0000313" key="1">
    <source>
        <dbReference type="EMBL" id="CAD6991499.1"/>
    </source>
</evidence>
<comment type="caution">
    <text evidence="1">The sequence shown here is derived from an EMBL/GenBank/DDBJ whole genome shotgun (WGS) entry which is preliminary data.</text>
</comment>
<evidence type="ECO:0000313" key="2">
    <source>
        <dbReference type="Proteomes" id="UP000606786"/>
    </source>
</evidence>
<keyword evidence="2" id="KW-1185">Reference proteome</keyword>
<organism evidence="1 2">
    <name type="scientific">Ceratitis capitata</name>
    <name type="common">Mediterranean fruit fly</name>
    <name type="synonym">Tephritis capitata</name>
    <dbReference type="NCBI Taxonomy" id="7213"/>
    <lineage>
        <taxon>Eukaryota</taxon>
        <taxon>Metazoa</taxon>
        <taxon>Ecdysozoa</taxon>
        <taxon>Arthropoda</taxon>
        <taxon>Hexapoda</taxon>
        <taxon>Insecta</taxon>
        <taxon>Pterygota</taxon>
        <taxon>Neoptera</taxon>
        <taxon>Endopterygota</taxon>
        <taxon>Diptera</taxon>
        <taxon>Brachycera</taxon>
        <taxon>Muscomorpha</taxon>
        <taxon>Tephritoidea</taxon>
        <taxon>Tephritidae</taxon>
        <taxon>Ceratitis</taxon>
        <taxon>Ceratitis</taxon>
    </lineage>
</organism>
<protein>
    <submittedName>
        <fullName evidence="1">(Mediterranean fruit fly) hypothetical protein</fullName>
    </submittedName>
</protein>